<evidence type="ECO:0000256" key="8">
    <source>
        <dbReference type="SAM" id="Phobius"/>
    </source>
</evidence>
<gene>
    <name evidence="9" type="ORF">H9862_02865</name>
</gene>
<comment type="similarity">
    <text evidence="2">Belongs to the autoinducer-2 exporter (AI-2E) (TC 2.A.86) family.</text>
</comment>
<dbReference type="PANTHER" id="PTHR21716:SF53">
    <property type="entry name" value="PERMEASE PERM-RELATED"/>
    <property type="match status" value="1"/>
</dbReference>
<evidence type="ECO:0000256" key="4">
    <source>
        <dbReference type="ARBA" id="ARBA00022475"/>
    </source>
</evidence>
<reference evidence="9" key="1">
    <citation type="journal article" date="2021" name="PeerJ">
        <title>Extensive microbial diversity within the chicken gut microbiome revealed by metagenomics and culture.</title>
        <authorList>
            <person name="Gilroy R."/>
            <person name="Ravi A."/>
            <person name="Getino M."/>
            <person name="Pursley I."/>
            <person name="Horton D.L."/>
            <person name="Alikhan N.F."/>
            <person name="Baker D."/>
            <person name="Gharbi K."/>
            <person name="Hall N."/>
            <person name="Watson M."/>
            <person name="Adriaenssens E.M."/>
            <person name="Foster-Nyarko E."/>
            <person name="Jarju S."/>
            <person name="Secka A."/>
            <person name="Antonio M."/>
            <person name="Oren A."/>
            <person name="Chaudhuri R.R."/>
            <person name="La Ragione R."/>
            <person name="Hildebrand F."/>
            <person name="Pallen M.J."/>
        </authorList>
    </citation>
    <scope>NUCLEOTIDE SEQUENCE</scope>
    <source>
        <strain evidence="9">14975</strain>
    </source>
</reference>
<feature type="transmembrane region" description="Helical" evidence="8">
    <location>
        <begin position="15"/>
        <end position="38"/>
    </location>
</feature>
<dbReference type="GO" id="GO:0055085">
    <property type="term" value="P:transmembrane transport"/>
    <property type="evidence" value="ECO:0007669"/>
    <property type="project" value="TreeGrafter"/>
</dbReference>
<accession>A0A9D1VAJ4</accession>
<keyword evidence="5 8" id="KW-0812">Transmembrane</keyword>
<feature type="transmembrane region" description="Helical" evidence="8">
    <location>
        <begin position="364"/>
        <end position="385"/>
    </location>
</feature>
<evidence type="ECO:0000256" key="1">
    <source>
        <dbReference type="ARBA" id="ARBA00004651"/>
    </source>
</evidence>
<dbReference type="Proteomes" id="UP000823964">
    <property type="component" value="Unassembled WGS sequence"/>
</dbReference>
<evidence type="ECO:0000256" key="3">
    <source>
        <dbReference type="ARBA" id="ARBA00022448"/>
    </source>
</evidence>
<dbReference type="Pfam" id="PF01594">
    <property type="entry name" value="AI-2E_transport"/>
    <property type="match status" value="1"/>
</dbReference>
<feature type="transmembrane region" description="Helical" evidence="8">
    <location>
        <begin position="202"/>
        <end position="222"/>
    </location>
</feature>
<feature type="transmembrane region" description="Helical" evidence="8">
    <location>
        <begin position="266"/>
        <end position="288"/>
    </location>
</feature>
<sequence>MSVTPKNYPSPFQKATCWAALTGLSLLVIILLICALIYGFCRIFTALEPVLLPVVIAGILAYLLSPIVCWVQKRLIQRRSLAVLTVLTVVGLIVAGFVAAIAPKLIDQTGELYDKRQEIVQSSIATAHDLIDNNTLIQEAIDILYEKSGSGAHPQTPSAAPSSGEAELSYQDKIRVIVNSSSSYLTEKLVEWLSAGRKALEGMTFLLVGIVMVPVFLFYFLLESDRISRNWHTILPLRRSHFRNEVVSTLQQINNYIISFVRGQMLVSLIDGVLLGIALKILGLPYAITIGAVAAVVGIIPYIGMISTSIPAMLIAWFTWNDINLVLGVAAIFIGVSQFDGWLIQPRIVGNRVGMHDLTVMFSVLLWSLVLGGAVGALLAVPLTASIKVLFMRYVWPSLDPAARRIKPIDQTESADVTDPPQEPAAN</sequence>
<feature type="transmembrane region" description="Helical" evidence="8">
    <location>
        <begin position="294"/>
        <end position="318"/>
    </location>
</feature>
<feature type="transmembrane region" description="Helical" evidence="8">
    <location>
        <begin position="325"/>
        <end position="344"/>
    </location>
</feature>
<name>A0A9D1VAJ4_9BACT</name>
<evidence type="ECO:0000256" key="5">
    <source>
        <dbReference type="ARBA" id="ARBA00022692"/>
    </source>
</evidence>
<dbReference type="GO" id="GO:0005886">
    <property type="term" value="C:plasma membrane"/>
    <property type="evidence" value="ECO:0007669"/>
    <property type="project" value="UniProtKB-SubCell"/>
</dbReference>
<reference evidence="9" key="2">
    <citation type="submission" date="2021-04" db="EMBL/GenBank/DDBJ databases">
        <authorList>
            <person name="Gilroy R."/>
        </authorList>
    </citation>
    <scope>NUCLEOTIDE SEQUENCE</scope>
    <source>
        <strain evidence="9">14975</strain>
    </source>
</reference>
<organism evidence="9 10">
    <name type="scientific">Candidatus Akkermansia intestinigallinarum</name>
    <dbReference type="NCBI Taxonomy" id="2838431"/>
    <lineage>
        <taxon>Bacteria</taxon>
        <taxon>Pseudomonadati</taxon>
        <taxon>Verrucomicrobiota</taxon>
        <taxon>Verrucomicrobiia</taxon>
        <taxon>Verrucomicrobiales</taxon>
        <taxon>Akkermansiaceae</taxon>
        <taxon>Akkermansia</taxon>
    </lineage>
</organism>
<dbReference type="EMBL" id="DXFQ01000048">
    <property type="protein sequence ID" value="HIX19528.1"/>
    <property type="molecule type" value="Genomic_DNA"/>
</dbReference>
<evidence type="ECO:0000256" key="2">
    <source>
        <dbReference type="ARBA" id="ARBA00009773"/>
    </source>
</evidence>
<proteinExistence type="inferred from homology"/>
<feature type="transmembrane region" description="Helical" evidence="8">
    <location>
        <begin position="81"/>
        <end position="102"/>
    </location>
</feature>
<keyword evidence="7 8" id="KW-0472">Membrane</keyword>
<comment type="subcellular location">
    <subcellularLocation>
        <location evidence="1">Cell membrane</location>
        <topology evidence="1">Multi-pass membrane protein</topology>
    </subcellularLocation>
</comment>
<evidence type="ECO:0000256" key="7">
    <source>
        <dbReference type="ARBA" id="ARBA00023136"/>
    </source>
</evidence>
<evidence type="ECO:0000313" key="10">
    <source>
        <dbReference type="Proteomes" id="UP000823964"/>
    </source>
</evidence>
<evidence type="ECO:0000256" key="6">
    <source>
        <dbReference type="ARBA" id="ARBA00022989"/>
    </source>
</evidence>
<keyword evidence="3" id="KW-0813">Transport</keyword>
<feature type="transmembrane region" description="Helical" evidence="8">
    <location>
        <begin position="50"/>
        <end position="69"/>
    </location>
</feature>
<evidence type="ECO:0000313" key="9">
    <source>
        <dbReference type="EMBL" id="HIX19528.1"/>
    </source>
</evidence>
<dbReference type="PANTHER" id="PTHR21716">
    <property type="entry name" value="TRANSMEMBRANE PROTEIN"/>
    <property type="match status" value="1"/>
</dbReference>
<keyword evidence="4" id="KW-1003">Cell membrane</keyword>
<keyword evidence="6 8" id="KW-1133">Transmembrane helix</keyword>
<comment type="caution">
    <text evidence="9">The sequence shown here is derived from an EMBL/GenBank/DDBJ whole genome shotgun (WGS) entry which is preliminary data.</text>
</comment>
<dbReference type="InterPro" id="IPR002549">
    <property type="entry name" value="AI-2E-like"/>
</dbReference>
<protein>
    <submittedName>
        <fullName evidence="9">AI-2E family transporter</fullName>
    </submittedName>
</protein>
<dbReference type="AlphaFoldDB" id="A0A9D1VAJ4"/>